<protein>
    <submittedName>
        <fullName evidence="1">Uncharacterized protein</fullName>
    </submittedName>
</protein>
<evidence type="ECO:0000313" key="1">
    <source>
        <dbReference type="EMBL" id="JAH84425.1"/>
    </source>
</evidence>
<dbReference type="AlphaFoldDB" id="A0A0E9W4C5"/>
<accession>A0A0E9W4C5</accession>
<reference evidence="1" key="2">
    <citation type="journal article" date="2015" name="Fish Shellfish Immunol.">
        <title>Early steps in the European eel (Anguilla anguilla)-Vibrio vulnificus interaction in the gills: Role of the RtxA13 toxin.</title>
        <authorList>
            <person name="Callol A."/>
            <person name="Pajuelo D."/>
            <person name="Ebbesson L."/>
            <person name="Teles M."/>
            <person name="MacKenzie S."/>
            <person name="Amaro C."/>
        </authorList>
    </citation>
    <scope>NUCLEOTIDE SEQUENCE</scope>
</reference>
<sequence>MFATLEYALSDVFYRTHIYFQCYVLIYLRYKKYAFFLT</sequence>
<proteinExistence type="predicted"/>
<reference evidence="1" key="1">
    <citation type="submission" date="2014-11" db="EMBL/GenBank/DDBJ databases">
        <authorList>
            <person name="Amaro Gonzalez C."/>
        </authorList>
    </citation>
    <scope>NUCLEOTIDE SEQUENCE</scope>
</reference>
<organism evidence="1">
    <name type="scientific">Anguilla anguilla</name>
    <name type="common">European freshwater eel</name>
    <name type="synonym">Muraena anguilla</name>
    <dbReference type="NCBI Taxonomy" id="7936"/>
    <lineage>
        <taxon>Eukaryota</taxon>
        <taxon>Metazoa</taxon>
        <taxon>Chordata</taxon>
        <taxon>Craniata</taxon>
        <taxon>Vertebrata</taxon>
        <taxon>Euteleostomi</taxon>
        <taxon>Actinopterygii</taxon>
        <taxon>Neopterygii</taxon>
        <taxon>Teleostei</taxon>
        <taxon>Anguilliformes</taxon>
        <taxon>Anguillidae</taxon>
        <taxon>Anguilla</taxon>
    </lineage>
</organism>
<name>A0A0E9W4C5_ANGAN</name>
<dbReference type="EMBL" id="GBXM01024152">
    <property type="protein sequence ID" value="JAH84425.1"/>
    <property type="molecule type" value="Transcribed_RNA"/>
</dbReference>